<dbReference type="Gene3D" id="3.40.50.10210">
    <property type="match status" value="1"/>
</dbReference>
<proteinExistence type="predicted"/>
<accession>A0A1G6W193</accession>
<dbReference type="STRING" id="637679.GCA_001550055_02647"/>
<organism evidence="1 2">
    <name type="scientific">Kordiimonas lacus</name>
    <dbReference type="NCBI Taxonomy" id="637679"/>
    <lineage>
        <taxon>Bacteria</taxon>
        <taxon>Pseudomonadati</taxon>
        <taxon>Pseudomonadota</taxon>
        <taxon>Alphaproteobacteria</taxon>
        <taxon>Kordiimonadales</taxon>
        <taxon>Kordiimonadaceae</taxon>
        <taxon>Kordiimonas</taxon>
    </lineage>
</organism>
<dbReference type="SUPFAM" id="SSF52733">
    <property type="entry name" value="Nicotinate mononucleotide:5,6-dimethylbenzimidazole phosphoribosyltransferase (CobT)"/>
    <property type="match status" value="1"/>
</dbReference>
<keyword evidence="1" id="KW-0808">Transferase</keyword>
<evidence type="ECO:0000313" key="2">
    <source>
        <dbReference type="Proteomes" id="UP000183685"/>
    </source>
</evidence>
<dbReference type="RefSeq" id="WP_068305822.1">
    <property type="nucleotide sequence ID" value="NZ_FNAK01000002.1"/>
</dbReference>
<dbReference type="GO" id="GO:0008939">
    <property type="term" value="F:nicotinate-nucleotide-dimethylbenzimidazole phosphoribosyltransferase activity"/>
    <property type="evidence" value="ECO:0007669"/>
    <property type="project" value="InterPro"/>
</dbReference>
<evidence type="ECO:0000313" key="1">
    <source>
        <dbReference type="EMBL" id="SDD59483.1"/>
    </source>
</evidence>
<dbReference type="Proteomes" id="UP000183685">
    <property type="component" value="Unassembled WGS sequence"/>
</dbReference>
<dbReference type="InterPro" id="IPR036087">
    <property type="entry name" value="Nict_dMeBzImd_PRibTrfase_sf"/>
</dbReference>
<keyword evidence="1" id="KW-0328">Glycosyltransferase</keyword>
<name>A0A1G6W193_9PROT</name>
<dbReference type="Pfam" id="PF02277">
    <property type="entry name" value="DBI_PRT"/>
    <property type="match status" value="1"/>
</dbReference>
<sequence>MLTGHPFDDLRAIAGQLPEPDNCAAKKVREALENKPLDSASGLAGLASWMARWQGTAEPTIAESHICVLASSYEGHDPSAVTGYIDATSKGAAAVNLLCVDKGIGLRAIQMAPEMPHSNQTEWPEPDCMAAVAFGMEATAAGGHILGLTDMAPGNAARALAIVMAIKGITTDDPLLELADSEVAAGARALLEDGIGAADDPLEIMRRIGGREIAAAIGALVAARSRRLAVLSDGWAAIAATAVLEAVTEGATEHAVPASADDALQEAVWARLGKKPILGVPVGGGPGCGIAMAVSVLGAASAMLGLRDQPK</sequence>
<gene>
    <name evidence="1" type="ORF">SAMN04488071_0932</name>
</gene>
<reference evidence="1 2" key="1">
    <citation type="submission" date="2016-10" db="EMBL/GenBank/DDBJ databases">
        <authorList>
            <person name="de Groot N.N."/>
        </authorList>
    </citation>
    <scope>NUCLEOTIDE SEQUENCE [LARGE SCALE GENOMIC DNA]</scope>
    <source>
        <strain evidence="1 2">CGMCC 1.9109</strain>
    </source>
</reference>
<keyword evidence="2" id="KW-1185">Reference proteome</keyword>
<dbReference type="AlphaFoldDB" id="A0A1G6W193"/>
<dbReference type="EMBL" id="FNAK01000002">
    <property type="protein sequence ID" value="SDD59483.1"/>
    <property type="molecule type" value="Genomic_DNA"/>
</dbReference>
<dbReference type="InterPro" id="IPR003200">
    <property type="entry name" value="Nict_dMeBzImd_PRibTrfase"/>
</dbReference>
<protein>
    <submittedName>
        <fullName evidence="1">Nicotinate-nucleotide-dimethylbenzimidazole phosphoribosyltransferase</fullName>
    </submittedName>
</protein>